<evidence type="ECO:0000256" key="9">
    <source>
        <dbReference type="ARBA" id="ARBA00022794"/>
    </source>
</evidence>
<dbReference type="Proteomes" id="UP001497497">
    <property type="component" value="Unassembled WGS sequence"/>
</dbReference>
<dbReference type="InterPro" id="IPR022780">
    <property type="entry name" value="Dynein_light_int_chain"/>
</dbReference>
<dbReference type="InterPro" id="IPR027417">
    <property type="entry name" value="P-loop_NTPase"/>
</dbReference>
<keyword evidence="13" id="KW-0206">Cytoskeleton</keyword>
<name>A0AAV2HXU7_LYMST</name>
<keyword evidence="11" id="KW-0969">Cilium</keyword>
<dbReference type="GO" id="GO:0005930">
    <property type="term" value="C:axoneme"/>
    <property type="evidence" value="ECO:0007669"/>
    <property type="project" value="UniProtKB-SubCell"/>
</dbReference>
<evidence type="ECO:0000256" key="5">
    <source>
        <dbReference type="ARBA" id="ARBA00018863"/>
    </source>
</evidence>
<evidence type="ECO:0000256" key="3">
    <source>
        <dbReference type="ARBA" id="ARBA00004430"/>
    </source>
</evidence>
<gene>
    <name evidence="15" type="ORF">GSLYS_00010846001</name>
</gene>
<evidence type="ECO:0000256" key="1">
    <source>
        <dbReference type="ARBA" id="ARBA00004120"/>
    </source>
</evidence>
<evidence type="ECO:0000313" key="15">
    <source>
        <dbReference type="EMBL" id="CAL1536933.1"/>
    </source>
</evidence>
<keyword evidence="6" id="KW-0217">Developmental protein</keyword>
<reference evidence="15 16" key="1">
    <citation type="submission" date="2024-04" db="EMBL/GenBank/DDBJ databases">
        <authorList>
            <consortium name="Genoscope - CEA"/>
            <person name="William W."/>
        </authorList>
    </citation>
    <scope>NUCLEOTIDE SEQUENCE [LARGE SCALE GENOMIC DNA]</scope>
</reference>
<dbReference type="GO" id="GO:0035721">
    <property type="term" value="P:intraciliary retrograde transport"/>
    <property type="evidence" value="ECO:0007669"/>
    <property type="project" value="InterPro"/>
</dbReference>
<evidence type="ECO:0000256" key="10">
    <source>
        <dbReference type="ARBA" id="ARBA00023017"/>
    </source>
</evidence>
<evidence type="ECO:0000256" key="8">
    <source>
        <dbReference type="ARBA" id="ARBA00022701"/>
    </source>
</evidence>
<evidence type="ECO:0000256" key="13">
    <source>
        <dbReference type="ARBA" id="ARBA00023212"/>
    </source>
</evidence>
<sequence length="364" mass="41365">FLLFTLPTKNTVSNRMEKSLWDIAVEQANSKKSDNNYSNKESTVIVIGSKNCGKTSMILRFLDRDEPTKPTVALEYAFAKPKDIVRKDIGHIWELGGGTWLSKLMDIPISPTTLLQTTLILVLDLSLPSELWFTMDTLLQAAKSRLESAINEAKAVDPQIENKLRKKFWDRVGEDHPDKTIMNPFLLPLAIVGSKYDMFQDFDSEKRKIICKTLRFLAHVHGANLQFYSSKQDQLVKRMKGMLSYYLFDTNASKTVQVDHNKPLFIFGGQDTLQQIGTPPISEGDIGKTHVKNPIDLWKVAFTSHFPQTSSNNPAMVDDPAKDPQFAEAAIDILRAQKDEELERYRKLAERRAREVQQLGYVTS</sequence>
<dbReference type="AlphaFoldDB" id="A0AAV2HXU7"/>
<dbReference type="Pfam" id="PF05783">
    <property type="entry name" value="DLIC"/>
    <property type="match status" value="1"/>
</dbReference>
<keyword evidence="16" id="KW-1185">Reference proteome</keyword>
<dbReference type="PANTHER" id="PTHR13236">
    <property type="entry name" value="DYNEIN 2 LIGHT INTERMEDIATE CHAIN, ISOFORM 2"/>
    <property type="match status" value="1"/>
</dbReference>
<evidence type="ECO:0000256" key="2">
    <source>
        <dbReference type="ARBA" id="ARBA00004300"/>
    </source>
</evidence>
<feature type="non-terminal residue" evidence="15">
    <location>
        <position position="1"/>
    </location>
</feature>
<accession>A0AAV2HXU7</accession>
<dbReference type="GO" id="GO:0005868">
    <property type="term" value="C:cytoplasmic dynein complex"/>
    <property type="evidence" value="ECO:0007669"/>
    <property type="project" value="InterPro"/>
</dbReference>
<keyword evidence="9" id="KW-0970">Cilium biogenesis/degradation</keyword>
<dbReference type="GO" id="GO:0005874">
    <property type="term" value="C:microtubule"/>
    <property type="evidence" value="ECO:0007669"/>
    <property type="project" value="UniProtKB-KW"/>
</dbReference>
<protein>
    <recommendedName>
        <fullName evidence="5">Cytoplasmic dynein 2 light intermediate chain 1</fullName>
    </recommendedName>
</protein>
<evidence type="ECO:0000256" key="7">
    <source>
        <dbReference type="ARBA" id="ARBA00022490"/>
    </source>
</evidence>
<keyword evidence="10" id="KW-0243">Dynein</keyword>
<keyword evidence="8" id="KW-0493">Microtubule</keyword>
<evidence type="ECO:0000256" key="11">
    <source>
        <dbReference type="ARBA" id="ARBA00023069"/>
    </source>
</evidence>
<dbReference type="GO" id="GO:0036064">
    <property type="term" value="C:ciliary basal body"/>
    <property type="evidence" value="ECO:0007669"/>
    <property type="project" value="TreeGrafter"/>
</dbReference>
<evidence type="ECO:0000313" key="16">
    <source>
        <dbReference type="Proteomes" id="UP001497497"/>
    </source>
</evidence>
<dbReference type="SUPFAM" id="SSF52540">
    <property type="entry name" value="P-loop containing nucleoside triphosphate hydrolases"/>
    <property type="match status" value="1"/>
</dbReference>
<organism evidence="15 16">
    <name type="scientific">Lymnaea stagnalis</name>
    <name type="common">Great pond snail</name>
    <name type="synonym">Helix stagnalis</name>
    <dbReference type="NCBI Taxonomy" id="6523"/>
    <lineage>
        <taxon>Eukaryota</taxon>
        <taxon>Metazoa</taxon>
        <taxon>Spiralia</taxon>
        <taxon>Lophotrochozoa</taxon>
        <taxon>Mollusca</taxon>
        <taxon>Gastropoda</taxon>
        <taxon>Heterobranchia</taxon>
        <taxon>Euthyneura</taxon>
        <taxon>Panpulmonata</taxon>
        <taxon>Hygrophila</taxon>
        <taxon>Lymnaeoidea</taxon>
        <taxon>Lymnaeidae</taxon>
        <taxon>Lymnaea</taxon>
    </lineage>
</organism>
<keyword evidence="12" id="KW-0505">Motor protein</keyword>
<proteinExistence type="inferred from homology"/>
<dbReference type="PANTHER" id="PTHR13236:SF0">
    <property type="entry name" value="CYTOPLASMIC DYNEIN 2 LIGHT INTERMEDIATE CHAIN 1"/>
    <property type="match status" value="1"/>
</dbReference>
<dbReference type="GO" id="GO:0045504">
    <property type="term" value="F:dynein heavy chain binding"/>
    <property type="evidence" value="ECO:0007669"/>
    <property type="project" value="TreeGrafter"/>
</dbReference>
<evidence type="ECO:0000256" key="6">
    <source>
        <dbReference type="ARBA" id="ARBA00022473"/>
    </source>
</evidence>
<dbReference type="InterPro" id="IPR040045">
    <property type="entry name" value="DYNC2LI1"/>
</dbReference>
<comment type="caution">
    <text evidence="15">The sequence shown here is derived from an EMBL/GenBank/DDBJ whole genome shotgun (WGS) entry which is preliminary data.</text>
</comment>
<dbReference type="GO" id="GO:0005813">
    <property type="term" value="C:centrosome"/>
    <property type="evidence" value="ECO:0007669"/>
    <property type="project" value="UniProtKB-SubCell"/>
</dbReference>
<keyword evidence="14" id="KW-0966">Cell projection</keyword>
<dbReference type="Gene3D" id="3.40.50.300">
    <property type="entry name" value="P-loop containing nucleotide triphosphate hydrolases"/>
    <property type="match status" value="1"/>
</dbReference>
<dbReference type="GO" id="GO:0035735">
    <property type="term" value="P:intraciliary transport involved in cilium assembly"/>
    <property type="evidence" value="ECO:0007669"/>
    <property type="project" value="InterPro"/>
</dbReference>
<keyword evidence="7" id="KW-0963">Cytoplasm</keyword>
<evidence type="ECO:0000256" key="12">
    <source>
        <dbReference type="ARBA" id="ARBA00023175"/>
    </source>
</evidence>
<comment type="subcellular location">
    <subcellularLocation>
        <location evidence="3">Cytoplasm</location>
        <location evidence="3">Cytoskeleton</location>
        <location evidence="3">Cilium axoneme</location>
    </subcellularLocation>
    <subcellularLocation>
        <location evidence="1">Cytoplasm</location>
        <location evidence="1">Cytoskeleton</location>
        <location evidence="1">Cilium basal body</location>
    </subcellularLocation>
    <subcellularLocation>
        <location evidence="2">Cytoplasm</location>
        <location evidence="2">Cytoskeleton</location>
        <location evidence="2">Microtubule organizing center</location>
        <location evidence="2">Centrosome</location>
    </subcellularLocation>
</comment>
<dbReference type="EMBL" id="CAXITT010000243">
    <property type="protein sequence ID" value="CAL1536933.1"/>
    <property type="molecule type" value="Genomic_DNA"/>
</dbReference>
<comment type="similarity">
    <text evidence="4">Belongs to the dynein light intermediate chain family.</text>
</comment>
<evidence type="ECO:0000256" key="4">
    <source>
        <dbReference type="ARBA" id="ARBA00006831"/>
    </source>
</evidence>
<evidence type="ECO:0000256" key="14">
    <source>
        <dbReference type="ARBA" id="ARBA00023273"/>
    </source>
</evidence>